<evidence type="ECO:0000313" key="2">
    <source>
        <dbReference type="Proteomes" id="UP000240978"/>
    </source>
</evidence>
<organism evidence="1 2">
    <name type="scientific">Chitinophaga ginsengisoli</name>
    <dbReference type="NCBI Taxonomy" id="363837"/>
    <lineage>
        <taxon>Bacteria</taxon>
        <taxon>Pseudomonadati</taxon>
        <taxon>Bacteroidota</taxon>
        <taxon>Chitinophagia</taxon>
        <taxon>Chitinophagales</taxon>
        <taxon>Chitinophagaceae</taxon>
        <taxon>Chitinophaga</taxon>
    </lineage>
</organism>
<dbReference type="OrthoDB" id="671624at2"/>
<proteinExistence type="predicted"/>
<dbReference type="RefSeq" id="WP_106604279.1">
    <property type="nucleotide sequence ID" value="NZ_PYGK01000011.1"/>
</dbReference>
<comment type="caution">
    <text evidence="1">The sequence shown here is derived from an EMBL/GenBank/DDBJ whole genome shotgun (WGS) entry which is preliminary data.</text>
</comment>
<reference evidence="1 2" key="1">
    <citation type="submission" date="2018-03" db="EMBL/GenBank/DDBJ databases">
        <title>Genomic Encyclopedia of Archaeal and Bacterial Type Strains, Phase II (KMG-II): from individual species to whole genera.</title>
        <authorList>
            <person name="Goeker M."/>
        </authorList>
    </citation>
    <scope>NUCLEOTIDE SEQUENCE [LARGE SCALE GENOMIC DNA]</scope>
    <source>
        <strain evidence="1 2">DSM 18107</strain>
    </source>
</reference>
<dbReference type="AlphaFoldDB" id="A0A2P8FX66"/>
<evidence type="ECO:0000313" key="1">
    <source>
        <dbReference type="EMBL" id="PSL26313.1"/>
    </source>
</evidence>
<accession>A0A2P8FX66</accession>
<protein>
    <submittedName>
        <fullName evidence="1">Uncharacterized protein</fullName>
    </submittedName>
</protein>
<gene>
    <name evidence="1" type="ORF">CLV42_11124</name>
</gene>
<name>A0A2P8FX66_9BACT</name>
<dbReference type="EMBL" id="PYGK01000011">
    <property type="protein sequence ID" value="PSL26313.1"/>
    <property type="molecule type" value="Genomic_DNA"/>
</dbReference>
<sequence length="112" mass="13103">MMSRKMVTVPKDKYAEDALDYDDAMPEHLIEVEFTVSEFRELWDVGFFDALNDVTLAMIDDFESAEIIKREHLEEILNSDVFNLPVSNDILDRLKRLFEEALERGTGVYFSF</sequence>
<keyword evidence="2" id="KW-1185">Reference proteome</keyword>
<dbReference type="Proteomes" id="UP000240978">
    <property type="component" value="Unassembled WGS sequence"/>
</dbReference>